<reference evidence="1" key="1">
    <citation type="submission" date="2021-02" db="EMBL/GenBank/DDBJ databases">
        <authorList>
            <person name="Nowell W R."/>
        </authorList>
    </citation>
    <scope>NUCLEOTIDE SEQUENCE</scope>
</reference>
<dbReference type="Proteomes" id="UP000676336">
    <property type="component" value="Unassembled WGS sequence"/>
</dbReference>
<gene>
    <name evidence="1" type="ORF">SMN809_LOCUS47568</name>
</gene>
<feature type="non-terminal residue" evidence="1">
    <location>
        <position position="80"/>
    </location>
</feature>
<accession>A0A8S3BT18</accession>
<proteinExistence type="predicted"/>
<sequence>LVQLTSINSITEQTFTDLALLLRSQRLDKKDLENSNYNDVDLYLGPLLKSHYTYTATAFMGGANMIENRHRLWMTPFLGQ</sequence>
<dbReference type="AlphaFoldDB" id="A0A8S3BT18"/>
<organism evidence="1 2">
    <name type="scientific">Rotaria magnacalcarata</name>
    <dbReference type="NCBI Taxonomy" id="392030"/>
    <lineage>
        <taxon>Eukaryota</taxon>
        <taxon>Metazoa</taxon>
        <taxon>Spiralia</taxon>
        <taxon>Gnathifera</taxon>
        <taxon>Rotifera</taxon>
        <taxon>Eurotatoria</taxon>
        <taxon>Bdelloidea</taxon>
        <taxon>Philodinida</taxon>
        <taxon>Philodinidae</taxon>
        <taxon>Rotaria</taxon>
    </lineage>
</organism>
<dbReference type="EMBL" id="CAJOBI010150885">
    <property type="protein sequence ID" value="CAF4810373.1"/>
    <property type="molecule type" value="Genomic_DNA"/>
</dbReference>
<comment type="caution">
    <text evidence="1">The sequence shown here is derived from an EMBL/GenBank/DDBJ whole genome shotgun (WGS) entry which is preliminary data.</text>
</comment>
<name>A0A8S3BT18_9BILA</name>
<evidence type="ECO:0000313" key="1">
    <source>
        <dbReference type="EMBL" id="CAF4810373.1"/>
    </source>
</evidence>
<feature type="non-terminal residue" evidence="1">
    <location>
        <position position="1"/>
    </location>
</feature>
<evidence type="ECO:0000313" key="2">
    <source>
        <dbReference type="Proteomes" id="UP000676336"/>
    </source>
</evidence>
<protein>
    <submittedName>
        <fullName evidence="1">Uncharacterized protein</fullName>
    </submittedName>
</protein>